<gene>
    <name evidence="2" type="ORF">LUZ63_003396</name>
</gene>
<dbReference type="InterPro" id="IPR005174">
    <property type="entry name" value="KIB1-4_b-propeller"/>
</dbReference>
<proteinExistence type="predicted"/>
<dbReference type="AlphaFoldDB" id="A0A9Q0HYZ7"/>
<dbReference type="InterPro" id="IPR050942">
    <property type="entry name" value="F-box_BR-signaling"/>
</dbReference>
<dbReference type="PANTHER" id="PTHR44259">
    <property type="entry name" value="OS07G0183000 PROTEIN-RELATED"/>
    <property type="match status" value="1"/>
</dbReference>
<name>A0A9Q0HYZ7_9POAL</name>
<evidence type="ECO:0000259" key="1">
    <source>
        <dbReference type="Pfam" id="PF03478"/>
    </source>
</evidence>
<evidence type="ECO:0000313" key="3">
    <source>
        <dbReference type="Proteomes" id="UP001151287"/>
    </source>
</evidence>
<comment type="caution">
    <text evidence="2">The sequence shown here is derived from an EMBL/GenBank/DDBJ whole genome shotgun (WGS) entry which is preliminary data.</text>
</comment>
<dbReference type="EMBL" id="JAMQYH010000001">
    <property type="protein sequence ID" value="KAJ1703617.1"/>
    <property type="molecule type" value="Genomic_DNA"/>
</dbReference>
<keyword evidence="3" id="KW-1185">Reference proteome</keyword>
<reference evidence="2" key="1">
    <citation type="journal article" date="2022" name="Cell">
        <title>Repeat-based holocentromeres influence genome architecture and karyotype evolution.</title>
        <authorList>
            <person name="Hofstatter P.G."/>
            <person name="Thangavel G."/>
            <person name="Lux T."/>
            <person name="Neumann P."/>
            <person name="Vondrak T."/>
            <person name="Novak P."/>
            <person name="Zhang M."/>
            <person name="Costa L."/>
            <person name="Castellani M."/>
            <person name="Scott A."/>
            <person name="Toegelov H."/>
            <person name="Fuchs J."/>
            <person name="Mata-Sucre Y."/>
            <person name="Dias Y."/>
            <person name="Vanzela A.L.L."/>
            <person name="Huettel B."/>
            <person name="Almeida C.C.S."/>
            <person name="Simkova H."/>
            <person name="Souza G."/>
            <person name="Pedrosa-Harand A."/>
            <person name="Macas J."/>
            <person name="Mayer K.F.X."/>
            <person name="Houben A."/>
            <person name="Marques A."/>
        </authorList>
    </citation>
    <scope>NUCLEOTIDE SEQUENCE</scope>
    <source>
        <strain evidence="2">RhyBre1mFocal</strain>
    </source>
</reference>
<organism evidence="2 3">
    <name type="scientific">Rhynchospora breviuscula</name>
    <dbReference type="NCBI Taxonomy" id="2022672"/>
    <lineage>
        <taxon>Eukaryota</taxon>
        <taxon>Viridiplantae</taxon>
        <taxon>Streptophyta</taxon>
        <taxon>Embryophyta</taxon>
        <taxon>Tracheophyta</taxon>
        <taxon>Spermatophyta</taxon>
        <taxon>Magnoliopsida</taxon>
        <taxon>Liliopsida</taxon>
        <taxon>Poales</taxon>
        <taxon>Cyperaceae</taxon>
        <taxon>Cyperoideae</taxon>
        <taxon>Rhynchosporeae</taxon>
        <taxon>Rhynchospora</taxon>
    </lineage>
</organism>
<evidence type="ECO:0000313" key="2">
    <source>
        <dbReference type="EMBL" id="KAJ1703617.1"/>
    </source>
</evidence>
<protein>
    <recommendedName>
        <fullName evidence="1">KIB1-4 beta-propeller domain-containing protein</fullName>
    </recommendedName>
</protein>
<dbReference type="OrthoDB" id="600964at2759"/>
<accession>A0A9Q0HYZ7</accession>
<feature type="domain" description="KIB1-4 beta-propeller" evidence="1">
    <location>
        <begin position="72"/>
        <end position="320"/>
    </location>
</feature>
<dbReference type="Pfam" id="PF03478">
    <property type="entry name" value="Beta-prop_KIB1-4"/>
    <property type="match status" value="1"/>
</dbReference>
<dbReference type="Proteomes" id="UP001151287">
    <property type="component" value="Unassembled WGS sequence"/>
</dbReference>
<sequence>MEPDWSHLPKDILLIASEKLISIVDYIRFRAVCRVWRSILPPTPYQLPQLPWLMLPSDRNKSEGPDTSARFFYDLADSRIHNIHLPETSKKEYCSSSCSYVTLADGPDVSLLNLITRETFNLPSLKTSPALAFRPFIPSYVRCQLGIWPFWHGSKKLTDPIIQKTLLLSDPSQDSKCIVMALLKNNWGAALCKIGDECWTLLDEPPKHENYTVIDATHKNGLFYTISRKDIKVYNLRGLRSEVVKIDLPLELAEYHLVDGTSDELLLVAQHLTPDGQSTRENFTIYKLSKVGKPSWVKVTNIGERMIFLCRGHKQCFSFPTDNLLAEGWGRNMLLSASASILEQHKISLEFEYVIKQVNLKNNDVNVVASFGSHNMSCTQALWITPSLC</sequence>
<dbReference type="Gene3D" id="1.20.1280.50">
    <property type="match status" value="1"/>
</dbReference>